<feature type="transmembrane region" description="Helical" evidence="1">
    <location>
        <begin position="48"/>
        <end position="71"/>
    </location>
</feature>
<organism evidence="2 3">
    <name type="scientific">Spiroplasma clarkii</name>
    <dbReference type="NCBI Taxonomy" id="2139"/>
    <lineage>
        <taxon>Bacteria</taxon>
        <taxon>Bacillati</taxon>
        <taxon>Mycoplasmatota</taxon>
        <taxon>Mollicutes</taxon>
        <taxon>Entomoplasmatales</taxon>
        <taxon>Spiroplasmataceae</taxon>
        <taxon>Spiroplasma</taxon>
    </lineage>
</organism>
<dbReference type="AlphaFoldDB" id="A0A2K8KKW3"/>
<keyword evidence="3" id="KW-1185">Reference proteome</keyword>
<keyword evidence="1" id="KW-0472">Membrane</keyword>
<sequence length="72" mass="8255">MNAIIDGQIFLNDFYGILTLIPIVIYSLTVISIQVMEKVYKKYLLRKRLILVAIRVFCSIVAIILLILALML</sequence>
<dbReference type="Proteomes" id="UP000231179">
    <property type="component" value="Chromosome"/>
</dbReference>
<reference evidence="2 3" key="1">
    <citation type="submission" date="2017-11" db="EMBL/GenBank/DDBJ databases">
        <title>Complete genome sequence of Spiroplasma clarkii CN-5 (DSM 19994).</title>
        <authorList>
            <person name="Tsai Y.-M."/>
            <person name="Chang A."/>
            <person name="Lo W.-S."/>
            <person name="Kuo C.-H."/>
        </authorList>
    </citation>
    <scope>NUCLEOTIDE SEQUENCE [LARGE SCALE GENOMIC DNA]</scope>
    <source>
        <strain evidence="2 3">CN-5</strain>
    </source>
</reference>
<evidence type="ECO:0000313" key="3">
    <source>
        <dbReference type="Proteomes" id="UP000231179"/>
    </source>
</evidence>
<keyword evidence="1" id="KW-0812">Transmembrane</keyword>
<name>A0A2K8KKW3_9MOLU</name>
<dbReference type="RefSeq" id="WP_100254682.1">
    <property type="nucleotide sequence ID" value="NZ_CP024870.1"/>
</dbReference>
<evidence type="ECO:0000313" key="2">
    <source>
        <dbReference type="EMBL" id="ATX71139.1"/>
    </source>
</evidence>
<dbReference type="EMBL" id="CP024870">
    <property type="protein sequence ID" value="ATX71139.1"/>
    <property type="molecule type" value="Genomic_DNA"/>
</dbReference>
<accession>A0A2K8KKW3</accession>
<protein>
    <submittedName>
        <fullName evidence="2">Uncharacterized protein</fullName>
    </submittedName>
</protein>
<keyword evidence="1" id="KW-1133">Transmembrane helix</keyword>
<feature type="transmembrane region" description="Helical" evidence="1">
    <location>
        <begin position="14"/>
        <end position="36"/>
    </location>
</feature>
<proteinExistence type="predicted"/>
<gene>
    <name evidence="2" type="ORF">SCLAR_v1c08310</name>
</gene>
<evidence type="ECO:0000256" key="1">
    <source>
        <dbReference type="SAM" id="Phobius"/>
    </source>
</evidence>